<name>A0A8S9G8Z6_BRACR</name>
<comment type="caution">
    <text evidence="1">The sequence shown here is derived from an EMBL/GenBank/DDBJ whole genome shotgun (WGS) entry which is preliminary data.</text>
</comment>
<dbReference type="EMBL" id="QGKW02002005">
    <property type="protein sequence ID" value="KAF2542495.1"/>
    <property type="molecule type" value="Genomic_DNA"/>
</dbReference>
<dbReference type="Proteomes" id="UP000712281">
    <property type="component" value="Unassembled WGS sequence"/>
</dbReference>
<evidence type="ECO:0000313" key="2">
    <source>
        <dbReference type="Proteomes" id="UP000712281"/>
    </source>
</evidence>
<proteinExistence type="predicted"/>
<dbReference type="AlphaFoldDB" id="A0A8S9G8Z6"/>
<organism evidence="1 2">
    <name type="scientific">Brassica cretica</name>
    <name type="common">Mustard</name>
    <dbReference type="NCBI Taxonomy" id="69181"/>
    <lineage>
        <taxon>Eukaryota</taxon>
        <taxon>Viridiplantae</taxon>
        <taxon>Streptophyta</taxon>
        <taxon>Embryophyta</taxon>
        <taxon>Tracheophyta</taxon>
        <taxon>Spermatophyta</taxon>
        <taxon>Magnoliopsida</taxon>
        <taxon>eudicotyledons</taxon>
        <taxon>Gunneridae</taxon>
        <taxon>Pentapetalae</taxon>
        <taxon>rosids</taxon>
        <taxon>malvids</taxon>
        <taxon>Brassicales</taxon>
        <taxon>Brassicaceae</taxon>
        <taxon>Brassiceae</taxon>
        <taxon>Brassica</taxon>
    </lineage>
</organism>
<gene>
    <name evidence="1" type="ORF">F2Q68_00032062</name>
</gene>
<accession>A0A8S9G8Z6</accession>
<sequence length="96" mass="10792">MTRAPLAVGSSHYKKSTQNSFENDLYPSGLPFHRSQVQFCRRGGTMTRAPLVVESSHYKKFSLTTRLWSGGQGVLWIHKGSEFVSAPYQISTARDK</sequence>
<evidence type="ECO:0000313" key="1">
    <source>
        <dbReference type="EMBL" id="KAF2542495.1"/>
    </source>
</evidence>
<protein>
    <submittedName>
        <fullName evidence="1">Uncharacterized protein</fullName>
    </submittedName>
</protein>
<reference evidence="1" key="1">
    <citation type="submission" date="2019-12" db="EMBL/GenBank/DDBJ databases">
        <title>Genome sequencing and annotation of Brassica cretica.</title>
        <authorList>
            <person name="Studholme D.J."/>
            <person name="Sarris P.F."/>
        </authorList>
    </citation>
    <scope>NUCLEOTIDE SEQUENCE</scope>
    <source>
        <strain evidence="1">PFS-001/15</strain>
        <tissue evidence="1">Leaf</tissue>
    </source>
</reference>